<evidence type="ECO:0000313" key="2">
    <source>
        <dbReference type="EMBL" id="BDR56587.1"/>
    </source>
</evidence>
<proteinExistence type="predicted"/>
<evidence type="ECO:0000256" key="1">
    <source>
        <dbReference type="SAM" id="Phobius"/>
    </source>
</evidence>
<keyword evidence="1" id="KW-1133">Transmembrane helix</keyword>
<name>A0AAU9CRM5_9LACO</name>
<keyword evidence="1" id="KW-0812">Transmembrane</keyword>
<keyword evidence="3" id="KW-1185">Reference proteome</keyword>
<dbReference type="KEGG" id="xak:KIMC2_11490"/>
<dbReference type="Proteomes" id="UP001321804">
    <property type="component" value="Chromosome"/>
</dbReference>
<accession>A0AAU9CRM5</accession>
<dbReference type="EMBL" id="AP026801">
    <property type="protein sequence ID" value="BDR56587.1"/>
    <property type="molecule type" value="Genomic_DNA"/>
</dbReference>
<protein>
    <submittedName>
        <fullName evidence="2">Uncharacterized protein</fullName>
    </submittedName>
</protein>
<reference evidence="2 3" key="1">
    <citation type="journal article" date="2023" name="Microbiol. Spectr.">
        <title>Symbiosis of Carpenter Bees with Uncharacterized Lactic Acid Bacteria Showing NAD Auxotrophy.</title>
        <authorList>
            <person name="Kawasaki S."/>
            <person name="Ozawa K."/>
            <person name="Mori T."/>
            <person name="Yamamoto A."/>
            <person name="Ito M."/>
            <person name="Ohkuma M."/>
            <person name="Sakamoto M."/>
            <person name="Matsutani M."/>
        </authorList>
    </citation>
    <scope>NUCLEOTIDE SEQUENCE [LARGE SCALE GENOMIC DNA]</scope>
    <source>
        <strain evidence="2 3">KimC2</strain>
    </source>
</reference>
<sequence length="259" mass="29688">MLTREQCEIGANASSVYYDANKLSWWKYSEYDEYGPSALYKVVSEENSEKDALIYELTDLLRLQQRFNMLNGTIATRQNQSATLVDENHYKLGFKLLIWTGILFLFVKMFESDSNYHMLFTVAMLICFALAILSFVNGWKKHNNAKKAAISSNQYIASTLSPLLKVVENDFASHPLFNKLWANMRNGEAIAFIINCIDTDQSKTLGEAITMCQNVIMHDEQMQFQQEHSQMLDQINNTASYNATLNTINTIHNIFGKKN</sequence>
<evidence type="ECO:0000313" key="3">
    <source>
        <dbReference type="Proteomes" id="UP001321804"/>
    </source>
</evidence>
<dbReference type="RefSeq" id="WP_317694866.1">
    <property type="nucleotide sequence ID" value="NZ_AP026801.1"/>
</dbReference>
<keyword evidence="1" id="KW-0472">Membrane</keyword>
<feature type="transmembrane region" description="Helical" evidence="1">
    <location>
        <begin position="92"/>
        <end position="110"/>
    </location>
</feature>
<feature type="transmembrane region" description="Helical" evidence="1">
    <location>
        <begin position="116"/>
        <end position="136"/>
    </location>
</feature>
<gene>
    <name evidence="2" type="ORF">KIMC2_11490</name>
</gene>
<dbReference type="AlphaFoldDB" id="A0AAU9CRM5"/>
<organism evidence="2 3">
    <name type="scientific">Xylocopilactobacillus apis</name>
    <dbReference type="NCBI Taxonomy" id="2932183"/>
    <lineage>
        <taxon>Bacteria</taxon>
        <taxon>Bacillati</taxon>
        <taxon>Bacillota</taxon>
        <taxon>Bacilli</taxon>
        <taxon>Lactobacillales</taxon>
        <taxon>Lactobacillaceae</taxon>
        <taxon>Xylocopilactobacillus</taxon>
    </lineage>
</organism>